<dbReference type="Proteomes" id="UP001348369">
    <property type="component" value="Chromosome"/>
</dbReference>
<protein>
    <submittedName>
        <fullName evidence="1">Uncharacterized protein</fullName>
    </submittedName>
</protein>
<evidence type="ECO:0000313" key="1">
    <source>
        <dbReference type="EMBL" id="WSC02051.1"/>
    </source>
</evidence>
<organism evidence="1 2">
    <name type="scientific">Streptomyces scopuliridis</name>
    <dbReference type="NCBI Taxonomy" id="452529"/>
    <lineage>
        <taxon>Bacteria</taxon>
        <taxon>Bacillati</taxon>
        <taxon>Actinomycetota</taxon>
        <taxon>Actinomycetes</taxon>
        <taxon>Kitasatosporales</taxon>
        <taxon>Streptomycetaceae</taxon>
        <taxon>Streptomyces</taxon>
    </lineage>
</organism>
<proteinExistence type="predicted"/>
<sequence>MLVKLVIAKGGGLADINVGDAIEYVEAHREQRATSGGQSLFYSWLKVLGHLPPGAPVSLRLLHRTSGQVLGRAAR</sequence>
<dbReference type="EMBL" id="CP109109">
    <property type="protein sequence ID" value="WSC02051.1"/>
    <property type="molecule type" value="Genomic_DNA"/>
</dbReference>
<keyword evidence="2" id="KW-1185">Reference proteome</keyword>
<gene>
    <name evidence="1" type="ORF">OG835_37000</name>
</gene>
<evidence type="ECO:0000313" key="2">
    <source>
        <dbReference type="Proteomes" id="UP001348369"/>
    </source>
</evidence>
<accession>A0ACD4ZUB6</accession>
<reference evidence="1" key="1">
    <citation type="submission" date="2022-10" db="EMBL/GenBank/DDBJ databases">
        <title>The complete genomes of actinobacterial strains from the NBC collection.</title>
        <authorList>
            <person name="Joergensen T.S."/>
            <person name="Alvarez Arevalo M."/>
            <person name="Sterndorff E.B."/>
            <person name="Faurdal D."/>
            <person name="Vuksanovic O."/>
            <person name="Mourched A.-S."/>
            <person name="Charusanti P."/>
            <person name="Shaw S."/>
            <person name="Blin K."/>
            <person name="Weber T."/>
        </authorList>
    </citation>
    <scope>NUCLEOTIDE SEQUENCE</scope>
    <source>
        <strain evidence="1">NBC 01771</strain>
    </source>
</reference>
<name>A0ACD4ZUB6_9ACTN</name>